<name>A0AAX4P0X8_9CHLO</name>
<evidence type="ECO:0000256" key="1">
    <source>
        <dbReference type="ARBA" id="ARBA00004430"/>
    </source>
</evidence>
<reference evidence="5 6" key="1">
    <citation type="submission" date="2024-03" db="EMBL/GenBank/DDBJ databases">
        <title>Complete genome sequence of the green alga Chloropicon roscoffensis RCC1871.</title>
        <authorList>
            <person name="Lemieux C."/>
            <person name="Pombert J.-F."/>
            <person name="Otis C."/>
            <person name="Turmel M."/>
        </authorList>
    </citation>
    <scope>NUCLEOTIDE SEQUENCE [LARGE SCALE GENOMIC DNA]</scope>
    <source>
        <strain evidence="5 6">RCC1871</strain>
    </source>
</reference>
<evidence type="ECO:0000256" key="2">
    <source>
        <dbReference type="ARBA" id="ARBA00022614"/>
    </source>
</evidence>
<feature type="region of interest" description="Disordered" evidence="4">
    <location>
        <begin position="159"/>
        <end position="206"/>
    </location>
</feature>
<comment type="subcellular location">
    <subcellularLocation>
        <location evidence="1">Cytoplasm</location>
        <location evidence="1">Cytoskeleton</location>
        <location evidence="1">Cilium axoneme</location>
    </subcellularLocation>
</comment>
<dbReference type="PANTHER" id="PTHR18849:SF0">
    <property type="entry name" value="CILIA- AND FLAGELLA-ASSOCIATED PROTEIN 410-RELATED"/>
    <property type="match status" value="1"/>
</dbReference>
<dbReference type="EMBL" id="CP151502">
    <property type="protein sequence ID" value="WZN59711.1"/>
    <property type="molecule type" value="Genomic_DNA"/>
</dbReference>
<keyword evidence="2" id="KW-0433">Leucine-rich repeat</keyword>
<dbReference type="PANTHER" id="PTHR18849">
    <property type="entry name" value="LEUCINE RICH REPEAT PROTEIN"/>
    <property type="match status" value="1"/>
</dbReference>
<evidence type="ECO:0000256" key="3">
    <source>
        <dbReference type="ARBA" id="ARBA00022737"/>
    </source>
</evidence>
<dbReference type="PROSITE" id="PS51450">
    <property type="entry name" value="LRR"/>
    <property type="match status" value="1"/>
</dbReference>
<keyword evidence="3" id="KW-0677">Repeat</keyword>
<evidence type="ECO:0000256" key="4">
    <source>
        <dbReference type="SAM" id="MobiDB-lite"/>
    </source>
</evidence>
<keyword evidence="5" id="KW-0969">Cilium</keyword>
<gene>
    <name evidence="5" type="ORF">HKI87_02g12370</name>
</gene>
<feature type="compositionally biased region" description="Basic and acidic residues" evidence="4">
    <location>
        <begin position="192"/>
        <end position="205"/>
    </location>
</feature>
<dbReference type="Proteomes" id="UP001472866">
    <property type="component" value="Chromosome 02"/>
</dbReference>
<keyword evidence="6" id="KW-1185">Reference proteome</keyword>
<keyword evidence="5" id="KW-0966">Cell projection</keyword>
<dbReference type="Gene3D" id="3.80.10.10">
    <property type="entry name" value="Ribonuclease Inhibitor"/>
    <property type="match status" value="1"/>
</dbReference>
<dbReference type="InterPro" id="IPR032675">
    <property type="entry name" value="LRR_dom_sf"/>
</dbReference>
<dbReference type="Pfam" id="PF14580">
    <property type="entry name" value="LRR_9"/>
    <property type="match status" value="1"/>
</dbReference>
<protein>
    <submittedName>
        <fullName evidence="5">Cilia- and flagella-associated protein</fullName>
    </submittedName>
</protein>
<dbReference type="SUPFAM" id="SSF52058">
    <property type="entry name" value="L domain-like"/>
    <property type="match status" value="1"/>
</dbReference>
<accession>A0AAX4P0X8</accession>
<feature type="compositionally biased region" description="Low complexity" evidence="4">
    <location>
        <begin position="164"/>
        <end position="183"/>
    </location>
</feature>
<evidence type="ECO:0000313" key="6">
    <source>
        <dbReference type="Proteomes" id="UP001472866"/>
    </source>
</evidence>
<dbReference type="FunFam" id="3.80.10.10:FF:000094">
    <property type="entry name" value="protein C21orf2 isoform X1"/>
    <property type="match status" value="1"/>
</dbReference>
<dbReference type="InterPro" id="IPR001611">
    <property type="entry name" value="Leu-rich_rpt"/>
</dbReference>
<evidence type="ECO:0000313" key="5">
    <source>
        <dbReference type="EMBL" id="WZN59711.1"/>
    </source>
</evidence>
<proteinExistence type="predicted"/>
<dbReference type="AlphaFoldDB" id="A0AAX4P0X8"/>
<sequence>MKLTEELVLQRTKAKSLSDVRSLNMWGQDISDIDVLLRMPNVEVLSLSVNGISSLSSFRRCERLRELYLRKNDVKNLADIQFLAGIKCLKILWLSDNPCAESTEYRATVIQYLPNLEKLDNVDVTDAERLSASSGALMLPRLDSRQLGDSLERTLVLESPRVESSGPAGLGASSHSHSQQQHPLQPPPGARAPEEQAQRTGDDAKMTVNGMGLGTADTTSPHILYAVIALLEELDEDSLRIVKAEVDSRLGPS</sequence>
<dbReference type="GO" id="GO:0036064">
    <property type="term" value="C:ciliary basal body"/>
    <property type="evidence" value="ECO:0007669"/>
    <property type="project" value="UniProtKB-ARBA"/>
</dbReference>
<keyword evidence="5" id="KW-0282">Flagellum</keyword>
<organism evidence="5 6">
    <name type="scientific">Chloropicon roscoffensis</name>
    <dbReference type="NCBI Taxonomy" id="1461544"/>
    <lineage>
        <taxon>Eukaryota</taxon>
        <taxon>Viridiplantae</taxon>
        <taxon>Chlorophyta</taxon>
        <taxon>Chloropicophyceae</taxon>
        <taxon>Chloropicales</taxon>
        <taxon>Chloropicaceae</taxon>
        <taxon>Chloropicon</taxon>
    </lineage>
</organism>
<dbReference type="GO" id="GO:0005930">
    <property type="term" value="C:axoneme"/>
    <property type="evidence" value="ECO:0007669"/>
    <property type="project" value="UniProtKB-SubCell"/>
</dbReference>